<organism evidence="6 7">
    <name type="scientific">Phytophthora sojae (strain P6497)</name>
    <name type="common">Soybean stem and root rot agent</name>
    <name type="synonym">Phytophthora megasperma f. sp. glycines</name>
    <dbReference type="NCBI Taxonomy" id="1094619"/>
    <lineage>
        <taxon>Eukaryota</taxon>
        <taxon>Sar</taxon>
        <taxon>Stramenopiles</taxon>
        <taxon>Oomycota</taxon>
        <taxon>Peronosporomycetes</taxon>
        <taxon>Peronosporales</taxon>
        <taxon>Peronosporaceae</taxon>
        <taxon>Phytophthora</taxon>
    </lineage>
</organism>
<feature type="signal peptide" evidence="5">
    <location>
        <begin position="1"/>
        <end position="21"/>
    </location>
</feature>
<feature type="chain" id="PRO_5045012574" description="RxLR effector protein" evidence="5">
    <location>
        <begin position="22"/>
        <end position="81"/>
    </location>
</feature>
<evidence type="ECO:0000256" key="3">
    <source>
        <dbReference type="ARBA" id="ARBA00022525"/>
    </source>
</evidence>
<dbReference type="Proteomes" id="UP000002640">
    <property type="component" value="Unassembled WGS sequence"/>
</dbReference>
<protein>
    <recommendedName>
        <fullName evidence="5">RxLR effector protein</fullName>
    </recommendedName>
</protein>
<comment type="subcellular location">
    <subcellularLocation>
        <location evidence="1 5">Secreted</location>
    </subcellularLocation>
</comment>
<keyword evidence="3 5" id="KW-0964">Secreted</keyword>
<dbReference type="InParanoid" id="G5AC12"/>
<comment type="function">
    <text evidence="5">Effector that suppresses plant defense responses during pathogen infection.</text>
</comment>
<evidence type="ECO:0000256" key="2">
    <source>
        <dbReference type="ARBA" id="ARBA00010400"/>
    </source>
</evidence>
<dbReference type="GeneID" id="20661512"/>
<evidence type="ECO:0000256" key="1">
    <source>
        <dbReference type="ARBA" id="ARBA00004613"/>
    </source>
</evidence>
<reference evidence="6 7" key="1">
    <citation type="journal article" date="2006" name="Science">
        <title>Phytophthora genome sequences uncover evolutionary origins and mechanisms of pathogenesis.</title>
        <authorList>
            <person name="Tyler B.M."/>
            <person name="Tripathy S."/>
            <person name="Zhang X."/>
            <person name="Dehal P."/>
            <person name="Jiang R.H."/>
            <person name="Aerts A."/>
            <person name="Arredondo F.D."/>
            <person name="Baxter L."/>
            <person name="Bensasson D."/>
            <person name="Beynon J.L."/>
            <person name="Chapman J."/>
            <person name="Damasceno C.M."/>
            <person name="Dorrance A.E."/>
            <person name="Dou D."/>
            <person name="Dickerman A.W."/>
            <person name="Dubchak I.L."/>
            <person name="Garbelotto M."/>
            <person name="Gijzen M."/>
            <person name="Gordon S.G."/>
            <person name="Govers F."/>
            <person name="Grunwald N.J."/>
            <person name="Huang W."/>
            <person name="Ivors K.L."/>
            <person name="Jones R.W."/>
            <person name="Kamoun S."/>
            <person name="Krampis K."/>
            <person name="Lamour K.H."/>
            <person name="Lee M.K."/>
            <person name="McDonald W.H."/>
            <person name="Medina M."/>
            <person name="Meijer H.J."/>
            <person name="Nordberg E.K."/>
            <person name="Maclean D.J."/>
            <person name="Ospina-Giraldo M.D."/>
            <person name="Morris P.F."/>
            <person name="Phuntumart V."/>
            <person name="Putnam N.H."/>
            <person name="Rash S."/>
            <person name="Rose J.K."/>
            <person name="Sakihama Y."/>
            <person name="Salamov A.A."/>
            <person name="Savidor A."/>
            <person name="Scheuring C.F."/>
            <person name="Smith B.M."/>
            <person name="Sobral B.W."/>
            <person name="Terry A."/>
            <person name="Torto-Alalibo T.A."/>
            <person name="Win J."/>
            <person name="Xu Z."/>
            <person name="Zhang H."/>
            <person name="Grigoriev I.V."/>
            <person name="Rokhsar D.S."/>
            <person name="Boore J.L."/>
        </authorList>
    </citation>
    <scope>NUCLEOTIDE SEQUENCE [LARGE SCALE GENOMIC DNA]</scope>
    <source>
        <strain evidence="6 7">P6497</strain>
    </source>
</reference>
<dbReference type="RefSeq" id="XP_009537651.1">
    <property type="nucleotide sequence ID" value="XM_009539356.1"/>
</dbReference>
<gene>
    <name evidence="6" type="ORF">PHYSODRAFT_530689</name>
</gene>
<keyword evidence="7" id="KW-1185">Reference proteome</keyword>
<evidence type="ECO:0000313" key="7">
    <source>
        <dbReference type="Proteomes" id="UP000002640"/>
    </source>
</evidence>
<evidence type="ECO:0000313" key="6">
    <source>
        <dbReference type="EMBL" id="EGZ06887.1"/>
    </source>
</evidence>
<dbReference type="Pfam" id="PF16810">
    <property type="entry name" value="RXLR"/>
    <property type="match status" value="1"/>
</dbReference>
<sequence length="81" mass="8876">MRSFCVALVAITVFLATCATAIDQSPLVSVASTEFDGGRRVTEAARKPKRSLRRGKASEDSGVDVKELDEDRMLLLVFFLL</sequence>
<comment type="similarity">
    <text evidence="2 5">Belongs to the RxLR effector family.</text>
</comment>
<evidence type="ECO:0000256" key="4">
    <source>
        <dbReference type="ARBA" id="ARBA00022729"/>
    </source>
</evidence>
<dbReference type="InterPro" id="IPR031825">
    <property type="entry name" value="RXLR"/>
</dbReference>
<dbReference type="KEGG" id="psoj:PHYSODRAFT_530689"/>
<dbReference type="EMBL" id="JH159163">
    <property type="protein sequence ID" value="EGZ06887.1"/>
    <property type="molecule type" value="Genomic_DNA"/>
</dbReference>
<name>G5AC12_PHYSP</name>
<comment type="domain">
    <text evidence="5">The RxLR-dEER motif acts to carry the protein into the host cell cytoplasm through binding to cell surface phosphatidylinositol-3-phosphate.</text>
</comment>
<accession>G5AC12</accession>
<proteinExistence type="inferred from homology"/>
<keyword evidence="4 5" id="KW-0732">Signal</keyword>
<evidence type="ECO:0000256" key="5">
    <source>
        <dbReference type="RuleBase" id="RU367124"/>
    </source>
</evidence>
<dbReference type="AlphaFoldDB" id="G5AC12"/>